<dbReference type="OMA" id="CEFESHQ"/>
<keyword evidence="3" id="KW-0378">Hydrolase</keyword>
<name>A0A0V0R3J8_PSEPJ</name>
<keyword evidence="3" id="KW-0479">Metal-binding</keyword>
<dbReference type="Gene3D" id="3.90.45.10">
    <property type="entry name" value="Peptide deformylase"/>
    <property type="match status" value="1"/>
</dbReference>
<dbReference type="OrthoDB" id="291739at2759"/>
<comment type="caution">
    <text evidence="5">The sequence shown here is derived from an EMBL/GenBank/DDBJ whole genome shotgun (WGS) entry which is preliminary data.</text>
</comment>
<evidence type="ECO:0000256" key="3">
    <source>
        <dbReference type="RuleBase" id="RU362111"/>
    </source>
</evidence>
<dbReference type="EMBL" id="LDAU01000055">
    <property type="protein sequence ID" value="KRX09071.1"/>
    <property type="molecule type" value="Genomic_DNA"/>
</dbReference>
<evidence type="ECO:0000256" key="2">
    <source>
        <dbReference type="ARBA" id="ARBA00012175"/>
    </source>
</evidence>
<dbReference type="PANTHER" id="PTHR10458">
    <property type="entry name" value="PEPTIDE DEFORMYLASE"/>
    <property type="match status" value="1"/>
</dbReference>
<evidence type="ECO:0000313" key="5">
    <source>
        <dbReference type="EMBL" id="KRX09071.1"/>
    </source>
</evidence>
<gene>
    <name evidence="5" type="ORF">PPERSA_01958</name>
</gene>
<reference evidence="5 6" key="1">
    <citation type="journal article" date="2015" name="Sci. Rep.">
        <title>Genome of the facultative scuticociliatosis pathogen Pseudocohnilembus persalinus provides insight into its virulence through horizontal gene transfer.</title>
        <authorList>
            <person name="Xiong J."/>
            <person name="Wang G."/>
            <person name="Cheng J."/>
            <person name="Tian M."/>
            <person name="Pan X."/>
            <person name="Warren A."/>
            <person name="Jiang C."/>
            <person name="Yuan D."/>
            <person name="Miao W."/>
        </authorList>
    </citation>
    <scope>NUCLEOTIDE SEQUENCE [LARGE SCALE GENOMIC DNA]</scope>
    <source>
        <strain evidence="5">36N120E</strain>
    </source>
</reference>
<dbReference type="GO" id="GO:0042586">
    <property type="term" value="F:peptide deformylase activity"/>
    <property type="evidence" value="ECO:0007669"/>
    <property type="project" value="UniProtKB-EC"/>
</dbReference>
<feature type="region of interest" description="Disordered" evidence="4">
    <location>
        <begin position="290"/>
        <end position="313"/>
    </location>
</feature>
<comment type="catalytic activity">
    <reaction evidence="3">
        <text>N-terminal N-formyl-L-methionyl-[peptide] + H2O = N-terminal L-methionyl-[peptide] + formate</text>
        <dbReference type="Rhea" id="RHEA:24420"/>
        <dbReference type="Rhea" id="RHEA-COMP:10639"/>
        <dbReference type="Rhea" id="RHEA-COMP:10640"/>
        <dbReference type="ChEBI" id="CHEBI:15377"/>
        <dbReference type="ChEBI" id="CHEBI:15740"/>
        <dbReference type="ChEBI" id="CHEBI:49298"/>
        <dbReference type="ChEBI" id="CHEBI:64731"/>
        <dbReference type="EC" id="3.5.1.88"/>
    </reaction>
</comment>
<evidence type="ECO:0000256" key="4">
    <source>
        <dbReference type="SAM" id="MobiDB-lite"/>
    </source>
</evidence>
<dbReference type="PANTHER" id="PTHR10458:SF22">
    <property type="entry name" value="PEPTIDE DEFORMYLASE"/>
    <property type="match status" value="1"/>
</dbReference>
<dbReference type="InterPro" id="IPR023635">
    <property type="entry name" value="Peptide_deformylase"/>
</dbReference>
<dbReference type="GO" id="GO:0046872">
    <property type="term" value="F:metal ion binding"/>
    <property type="evidence" value="ECO:0007669"/>
    <property type="project" value="UniProtKB-KW"/>
</dbReference>
<feature type="region of interest" description="Disordered" evidence="4">
    <location>
        <begin position="250"/>
        <end position="273"/>
    </location>
</feature>
<protein>
    <recommendedName>
        <fullName evidence="2 3">Peptide deformylase</fullName>
        <ecNumber evidence="2 3">3.5.1.88</ecNumber>
    </recommendedName>
</protein>
<comment type="similarity">
    <text evidence="1 3">Belongs to the polypeptide deformylase family.</text>
</comment>
<comment type="function">
    <text evidence="3">Removes the formyl group from the N-terminal Met of newly synthesized proteins.</text>
</comment>
<dbReference type="SUPFAM" id="SSF56420">
    <property type="entry name" value="Peptide deformylase"/>
    <property type="match status" value="1"/>
</dbReference>
<dbReference type="AlphaFoldDB" id="A0A0V0R3J8"/>
<keyword evidence="6" id="KW-1185">Reference proteome</keyword>
<evidence type="ECO:0000256" key="1">
    <source>
        <dbReference type="ARBA" id="ARBA00010759"/>
    </source>
</evidence>
<sequence>MSRFGKALNFQQKLSKLQGGDQQIYDLILASGRNSQKLEQPCNYEEISRISPLIKKQIEKMKNTAAFYQFISLSPNQVGINNLNLFIVAKDLETNQWQNNRIINKNAYKVIINPRISAYSSLQEYGYEQCLIHMFEKFRVKRYEQIEVQYQNENLEPVTKVIDSFEARVYQHEIDHLNGEIITSFSKNDTQSYYIRNDLKLQDFEDFYAGEFNIMGNNEKFNNISSNTSLQYNQQQNSIKQKQYKQQLDEIDLSSDGKQSKKKKNIKDKLSGMTKEQLLKEQAQILQQINQKGKNKNKDMNKSQSQSFKKFKK</sequence>
<organism evidence="5 6">
    <name type="scientific">Pseudocohnilembus persalinus</name>
    <name type="common">Ciliate</name>
    <dbReference type="NCBI Taxonomy" id="266149"/>
    <lineage>
        <taxon>Eukaryota</taxon>
        <taxon>Sar</taxon>
        <taxon>Alveolata</taxon>
        <taxon>Ciliophora</taxon>
        <taxon>Intramacronucleata</taxon>
        <taxon>Oligohymenophorea</taxon>
        <taxon>Scuticociliatia</taxon>
        <taxon>Philasterida</taxon>
        <taxon>Pseudocohnilembidae</taxon>
        <taxon>Pseudocohnilembus</taxon>
    </lineage>
</organism>
<dbReference type="Pfam" id="PF01327">
    <property type="entry name" value="Pep_deformylase"/>
    <property type="match status" value="1"/>
</dbReference>
<dbReference type="PRINTS" id="PR01576">
    <property type="entry name" value="PDEFORMYLASE"/>
</dbReference>
<dbReference type="InParanoid" id="A0A0V0R3J8"/>
<feature type="compositionally biased region" description="Low complexity" evidence="4">
    <location>
        <begin position="302"/>
        <end position="313"/>
    </location>
</feature>
<dbReference type="EC" id="3.5.1.88" evidence="2 3"/>
<dbReference type="GO" id="GO:0006412">
    <property type="term" value="P:translation"/>
    <property type="evidence" value="ECO:0007669"/>
    <property type="project" value="UniProtKB-KW"/>
</dbReference>
<accession>A0A0V0R3J8</accession>
<dbReference type="InterPro" id="IPR036821">
    <property type="entry name" value="Peptide_deformylase_sf"/>
</dbReference>
<keyword evidence="3" id="KW-0648">Protein biosynthesis</keyword>
<evidence type="ECO:0000313" key="6">
    <source>
        <dbReference type="Proteomes" id="UP000054937"/>
    </source>
</evidence>
<dbReference type="Proteomes" id="UP000054937">
    <property type="component" value="Unassembled WGS sequence"/>
</dbReference>
<proteinExistence type="inferred from homology"/>